<dbReference type="GO" id="GO:0030527">
    <property type="term" value="F:structural constituent of chromatin"/>
    <property type="evidence" value="ECO:0007669"/>
    <property type="project" value="InterPro"/>
</dbReference>
<dbReference type="EMBL" id="JSWE01000092">
    <property type="protein sequence ID" value="KIE05589.1"/>
    <property type="molecule type" value="Genomic_DNA"/>
</dbReference>
<reference evidence="5 6" key="1">
    <citation type="submission" date="2014-11" db="EMBL/GenBank/DDBJ databases">
        <title>A Rickettsiales Symbiont of Amoebae With Ancient Features.</title>
        <authorList>
            <person name="Schulz F."/>
            <person name="Martijn J."/>
            <person name="Wascher F."/>
            <person name="Kostanjsek R."/>
            <person name="Ettema T.J."/>
            <person name="Horn M."/>
        </authorList>
    </citation>
    <scope>NUCLEOTIDE SEQUENCE [LARGE SCALE GENOMIC DNA]</scope>
    <source>
        <strain evidence="5 6">UWC36</strain>
    </source>
</reference>
<keyword evidence="3 5" id="KW-0238">DNA-binding</keyword>
<dbReference type="GO" id="GO:0005829">
    <property type="term" value="C:cytosol"/>
    <property type="evidence" value="ECO:0007669"/>
    <property type="project" value="TreeGrafter"/>
</dbReference>
<dbReference type="SUPFAM" id="SSF47729">
    <property type="entry name" value="IHF-like DNA-binding proteins"/>
    <property type="match status" value="1"/>
</dbReference>
<gene>
    <name evidence="5" type="primary">hupB_2</name>
    <name evidence="5" type="ORF">NF27_DP01330</name>
</gene>
<organism evidence="5 6">
    <name type="scientific">Candidatus Jidaibacter acanthamoebae</name>
    <dbReference type="NCBI Taxonomy" id="86105"/>
    <lineage>
        <taxon>Bacteria</taxon>
        <taxon>Pseudomonadati</taxon>
        <taxon>Pseudomonadota</taxon>
        <taxon>Alphaproteobacteria</taxon>
        <taxon>Rickettsiales</taxon>
        <taxon>Candidatus Midichloriaceae</taxon>
        <taxon>Candidatus Jidaibacter</taxon>
    </lineage>
</organism>
<dbReference type="CDD" id="cd13831">
    <property type="entry name" value="HU"/>
    <property type="match status" value="1"/>
</dbReference>
<dbReference type="RefSeq" id="WP_038538792.1">
    <property type="nucleotide sequence ID" value="NZ_JSWE01000092.1"/>
</dbReference>
<evidence type="ECO:0000256" key="1">
    <source>
        <dbReference type="ARBA" id="ARBA00010529"/>
    </source>
</evidence>
<keyword evidence="6" id="KW-1185">Reference proteome</keyword>
<comment type="similarity">
    <text evidence="1 4">Belongs to the bacterial histone-like protein family.</text>
</comment>
<dbReference type="PANTHER" id="PTHR33175:SF3">
    <property type="entry name" value="DNA-BINDING PROTEIN HU-BETA"/>
    <property type="match status" value="1"/>
</dbReference>
<evidence type="ECO:0000313" key="6">
    <source>
        <dbReference type="Proteomes" id="UP000031258"/>
    </source>
</evidence>
<accession>A0A0C1QJA0</accession>
<dbReference type="GO" id="GO:0030261">
    <property type="term" value="P:chromosome condensation"/>
    <property type="evidence" value="ECO:0007669"/>
    <property type="project" value="UniProtKB-KW"/>
</dbReference>
<dbReference type="InterPro" id="IPR010992">
    <property type="entry name" value="IHF-like_DNA-bd_dom_sf"/>
</dbReference>
<evidence type="ECO:0000256" key="2">
    <source>
        <dbReference type="ARBA" id="ARBA00023067"/>
    </source>
</evidence>
<dbReference type="PRINTS" id="PR01727">
    <property type="entry name" value="DNABINDINGHU"/>
</dbReference>
<dbReference type="SMART" id="SM00411">
    <property type="entry name" value="BHL"/>
    <property type="match status" value="1"/>
</dbReference>
<sequence length="91" mass="9895">MNKSEFIAAIADELKSTKADASRAIDAVLEVIKQTLKKGEDLRLVGFGTFKISDVPAKEVRNPQNGQKIKVPASKRPKFVAGKDLKKAVNS</sequence>
<dbReference type="PANTHER" id="PTHR33175">
    <property type="entry name" value="DNA-BINDING PROTEIN HU"/>
    <property type="match status" value="1"/>
</dbReference>
<dbReference type="Gene3D" id="4.10.520.10">
    <property type="entry name" value="IHF-like DNA-binding proteins"/>
    <property type="match status" value="1"/>
</dbReference>
<dbReference type="AlphaFoldDB" id="A0A0C1QJA0"/>
<protein>
    <submittedName>
        <fullName evidence="5">DNA-binding protein HRm</fullName>
    </submittedName>
</protein>
<dbReference type="STRING" id="86105.NF27_DP01330"/>
<evidence type="ECO:0000256" key="4">
    <source>
        <dbReference type="RuleBase" id="RU003939"/>
    </source>
</evidence>
<dbReference type="OrthoDB" id="9799835at2"/>
<comment type="caution">
    <text evidence="5">The sequence shown here is derived from an EMBL/GenBank/DDBJ whole genome shotgun (WGS) entry which is preliminary data.</text>
</comment>
<proteinExistence type="inferred from homology"/>
<dbReference type="Pfam" id="PF00216">
    <property type="entry name" value="Bac_DNA_binding"/>
    <property type="match status" value="1"/>
</dbReference>
<dbReference type="Proteomes" id="UP000031258">
    <property type="component" value="Unassembled WGS sequence"/>
</dbReference>
<evidence type="ECO:0000313" key="5">
    <source>
        <dbReference type="EMBL" id="KIE05589.1"/>
    </source>
</evidence>
<evidence type="ECO:0000256" key="3">
    <source>
        <dbReference type="ARBA" id="ARBA00023125"/>
    </source>
</evidence>
<name>A0A0C1QJA0_9RICK</name>
<keyword evidence="2" id="KW-0226">DNA condensation</keyword>
<dbReference type="InterPro" id="IPR000119">
    <property type="entry name" value="Hist_DNA-bd"/>
</dbReference>
<dbReference type="GO" id="GO:0003677">
    <property type="term" value="F:DNA binding"/>
    <property type="evidence" value="ECO:0007669"/>
    <property type="project" value="UniProtKB-KW"/>
</dbReference>